<dbReference type="InterPro" id="IPR009051">
    <property type="entry name" value="Helical_ferredxn"/>
</dbReference>
<accession>A0A7M2WX18</accession>
<evidence type="ECO:0000259" key="9">
    <source>
        <dbReference type="Pfam" id="PF14691"/>
    </source>
</evidence>
<dbReference type="PANTHER" id="PTHR43100">
    <property type="entry name" value="GLUTAMATE SYNTHASE [NADPH] SMALL CHAIN"/>
    <property type="match status" value="1"/>
</dbReference>
<organism evidence="10 11">
    <name type="scientific">Humisphaera borealis</name>
    <dbReference type="NCBI Taxonomy" id="2807512"/>
    <lineage>
        <taxon>Bacteria</taxon>
        <taxon>Pseudomonadati</taxon>
        <taxon>Planctomycetota</taxon>
        <taxon>Phycisphaerae</taxon>
        <taxon>Tepidisphaerales</taxon>
        <taxon>Tepidisphaeraceae</taxon>
        <taxon>Humisphaera</taxon>
    </lineage>
</organism>
<keyword evidence="1" id="KW-0028">Amino-acid biosynthesis</keyword>
<sequence>MGKPTGFKEYTRELPVRRPVELRILDWQEVYNPMPDDKLKQQGARCMDCGIPFCNNGCPLGNIIPEWNDLVYKGRWKDALAMLHKTNNFPEFTGRICPAPCEEACVLSVNDKPVTIKLIEQNIIDHAWANGYITPEPPKTRTGKKVAVIGSGPAGLAAAAQLNKAGHLVTVFERADRIGGLLTYGIPEFKMEKAVVDRRVKLMEAEGITFKTSANVGENVKVEDIRRDFDAIVLCNGATAPRDLKAPGRELNGVHFAMDYLPQANKRVLGDDVPDQIDAKGKHVIILGGGDTGADCLGTALRQGAKSIKQFELLPRPPEARSDDAVKNGTLQAWPYWPMTYRVSSAHEEAIGLAGMDVRDYAINTERFSGDADGNVKKLHAVRLEWKKDEQGRWQMNKLPNSEFELDCDLCFLAMGFVGPEKPGPIQQLGLTLDPRGNVVVDHNYMTNVPGVFSAGDIRRGQSLVVWAISEGRCAAHGVDKFLMGKSDLPYLKLF</sequence>
<dbReference type="FunFam" id="3.50.50.60:FF:000124">
    <property type="entry name" value="Glutamate synthase small subunit"/>
    <property type="match status" value="1"/>
</dbReference>
<dbReference type="InterPro" id="IPR006005">
    <property type="entry name" value="Glut_synth_ssu1"/>
</dbReference>
<evidence type="ECO:0000256" key="5">
    <source>
        <dbReference type="ARBA" id="ARBA00023014"/>
    </source>
</evidence>
<evidence type="ECO:0000256" key="7">
    <source>
        <dbReference type="ARBA" id="ARBA00029440"/>
    </source>
</evidence>
<dbReference type="RefSeq" id="WP_206293147.1">
    <property type="nucleotide sequence ID" value="NZ_CP063458.1"/>
</dbReference>
<dbReference type="Pfam" id="PF14691">
    <property type="entry name" value="Fer4_20"/>
    <property type="match status" value="1"/>
</dbReference>
<dbReference type="Gene3D" id="1.10.1060.10">
    <property type="entry name" value="Alpha-helical ferredoxin"/>
    <property type="match status" value="1"/>
</dbReference>
<dbReference type="NCBIfam" id="TIGR01317">
    <property type="entry name" value="GOGAT_sm_gam"/>
    <property type="match status" value="1"/>
</dbReference>
<evidence type="ECO:0000256" key="1">
    <source>
        <dbReference type="ARBA" id="ARBA00022605"/>
    </source>
</evidence>
<dbReference type="GO" id="GO:0046872">
    <property type="term" value="F:metal ion binding"/>
    <property type="evidence" value="ECO:0007669"/>
    <property type="project" value="UniProtKB-KW"/>
</dbReference>
<dbReference type="GO" id="GO:0006537">
    <property type="term" value="P:glutamate biosynthetic process"/>
    <property type="evidence" value="ECO:0007669"/>
    <property type="project" value="UniProtKB-KW"/>
</dbReference>
<keyword evidence="3" id="KW-0560">Oxidoreductase</keyword>
<protein>
    <submittedName>
        <fullName evidence="10">Glutamate synthase subunit beta</fullName>
    </submittedName>
</protein>
<dbReference type="AlphaFoldDB" id="A0A7M2WX18"/>
<name>A0A7M2WX18_9BACT</name>
<dbReference type="InterPro" id="IPR036188">
    <property type="entry name" value="FAD/NAD-bd_sf"/>
</dbReference>
<evidence type="ECO:0000313" key="11">
    <source>
        <dbReference type="Proteomes" id="UP000593765"/>
    </source>
</evidence>
<feature type="domain" description="FAD/NAD(P)-binding" evidence="8">
    <location>
        <begin position="144"/>
        <end position="472"/>
    </location>
</feature>
<comment type="pathway">
    <text evidence="7">Amino-acid biosynthesis.</text>
</comment>
<keyword evidence="5" id="KW-0411">Iron-sulfur</keyword>
<proteinExistence type="predicted"/>
<evidence type="ECO:0000256" key="6">
    <source>
        <dbReference type="ARBA" id="ARBA00023164"/>
    </source>
</evidence>
<feature type="domain" description="Dihydroprymidine dehydrogenase" evidence="9">
    <location>
        <begin position="25"/>
        <end position="131"/>
    </location>
</feature>
<keyword evidence="4" id="KW-0408">Iron</keyword>
<keyword evidence="11" id="KW-1185">Reference proteome</keyword>
<dbReference type="PANTHER" id="PTHR43100:SF1">
    <property type="entry name" value="GLUTAMATE SYNTHASE [NADPH] SMALL CHAIN"/>
    <property type="match status" value="1"/>
</dbReference>
<dbReference type="Pfam" id="PF07992">
    <property type="entry name" value="Pyr_redox_2"/>
    <property type="match status" value="1"/>
</dbReference>
<dbReference type="Gene3D" id="3.50.50.60">
    <property type="entry name" value="FAD/NAD(P)-binding domain"/>
    <property type="match status" value="3"/>
</dbReference>
<dbReference type="SUPFAM" id="SSF51971">
    <property type="entry name" value="Nucleotide-binding domain"/>
    <property type="match status" value="2"/>
</dbReference>
<evidence type="ECO:0000256" key="4">
    <source>
        <dbReference type="ARBA" id="ARBA00023004"/>
    </source>
</evidence>
<gene>
    <name evidence="10" type="ORF">IPV69_01510</name>
</gene>
<reference evidence="10 11" key="1">
    <citation type="submission" date="2020-10" db="EMBL/GenBank/DDBJ databases">
        <title>Wide distribution of Phycisphaera-like planctomycetes from WD2101 soil group in peatlands and genome analysis of the first cultivated representative.</title>
        <authorList>
            <person name="Dedysh S.N."/>
            <person name="Beletsky A.V."/>
            <person name="Ivanova A."/>
            <person name="Kulichevskaya I.S."/>
            <person name="Suzina N.E."/>
            <person name="Philippov D.A."/>
            <person name="Rakitin A.L."/>
            <person name="Mardanov A.V."/>
            <person name="Ravin N.V."/>
        </authorList>
    </citation>
    <scope>NUCLEOTIDE SEQUENCE [LARGE SCALE GENOMIC DNA]</scope>
    <source>
        <strain evidence="10 11">M1803</strain>
    </source>
</reference>
<dbReference type="InterPro" id="IPR023753">
    <property type="entry name" value="FAD/NAD-binding_dom"/>
</dbReference>
<dbReference type="InterPro" id="IPR051394">
    <property type="entry name" value="Glutamate_Synthase"/>
</dbReference>
<keyword evidence="2" id="KW-0479">Metal-binding</keyword>
<dbReference type="KEGG" id="hbs:IPV69_01510"/>
<dbReference type="Proteomes" id="UP000593765">
    <property type="component" value="Chromosome"/>
</dbReference>
<dbReference type="EMBL" id="CP063458">
    <property type="protein sequence ID" value="QOV90077.1"/>
    <property type="molecule type" value="Genomic_DNA"/>
</dbReference>
<evidence type="ECO:0000313" key="10">
    <source>
        <dbReference type="EMBL" id="QOV90077.1"/>
    </source>
</evidence>
<evidence type="ECO:0000256" key="3">
    <source>
        <dbReference type="ARBA" id="ARBA00023002"/>
    </source>
</evidence>
<dbReference type="InterPro" id="IPR028261">
    <property type="entry name" value="DPD_II"/>
</dbReference>
<dbReference type="SUPFAM" id="SSF46548">
    <property type="entry name" value="alpha-helical ferredoxin"/>
    <property type="match status" value="1"/>
</dbReference>
<dbReference type="GO" id="GO:0016639">
    <property type="term" value="F:oxidoreductase activity, acting on the CH-NH2 group of donors, NAD or NADP as acceptor"/>
    <property type="evidence" value="ECO:0007669"/>
    <property type="project" value="InterPro"/>
</dbReference>
<dbReference type="PRINTS" id="PR00419">
    <property type="entry name" value="ADXRDTASE"/>
</dbReference>
<dbReference type="GO" id="GO:0051536">
    <property type="term" value="F:iron-sulfur cluster binding"/>
    <property type="evidence" value="ECO:0007669"/>
    <property type="project" value="UniProtKB-KW"/>
</dbReference>
<evidence type="ECO:0000256" key="2">
    <source>
        <dbReference type="ARBA" id="ARBA00022723"/>
    </source>
</evidence>
<evidence type="ECO:0000259" key="8">
    <source>
        <dbReference type="Pfam" id="PF07992"/>
    </source>
</evidence>
<keyword evidence="6" id="KW-0314">Glutamate biosynthesis</keyword>